<dbReference type="EMBL" id="JAKNCT010000007">
    <property type="protein sequence ID" value="MCG5031145.1"/>
    <property type="molecule type" value="Genomic_DNA"/>
</dbReference>
<dbReference type="NCBIfam" id="NF004371">
    <property type="entry name" value="PRK05740.1-1"/>
    <property type="match status" value="1"/>
</dbReference>
<reference evidence="10 11" key="1">
    <citation type="submission" date="2022-02" db="EMBL/GenBank/DDBJ databases">
        <title>Mesosutterella porci, a novel member of the family Sutterellaceae from pig feces.</title>
        <authorList>
            <person name="Wylensek D."/>
            <person name="Clavel T."/>
        </authorList>
    </citation>
    <scope>NUCLEOTIDE SEQUENCE [LARGE SCALE GENOMIC DNA]</scope>
    <source>
        <strain evidence="11">oilRF-744-wt-GAM-9</strain>
    </source>
</reference>
<comment type="subunit">
    <text evidence="9">Component of the Sec protein translocase complex. Heterotrimer consisting of SecY, SecE and SecG subunits. The heterotrimers can form oligomers, although 1 heterotrimer is thought to be able to translocate proteins. Interacts with the ribosome. Interacts with SecDF, and other proteins may be involved. Interacts with SecA.</text>
</comment>
<dbReference type="PANTHER" id="PTHR33910">
    <property type="entry name" value="PROTEIN TRANSLOCASE SUBUNIT SECE"/>
    <property type="match status" value="1"/>
</dbReference>
<comment type="function">
    <text evidence="9">Essential subunit of the Sec protein translocation channel SecYEG. Clamps together the 2 halves of SecY. May contact the channel plug during translocation.</text>
</comment>
<dbReference type="Proteomes" id="UP001297600">
    <property type="component" value="Unassembled WGS sequence"/>
</dbReference>
<comment type="caution">
    <text evidence="10">The sequence shown here is derived from an EMBL/GenBank/DDBJ whole genome shotgun (WGS) entry which is preliminary data.</text>
</comment>
<evidence type="ECO:0000256" key="3">
    <source>
        <dbReference type="ARBA" id="ARBA00022475"/>
    </source>
</evidence>
<feature type="transmembrane region" description="Helical" evidence="9">
    <location>
        <begin position="46"/>
        <end position="65"/>
    </location>
</feature>
<dbReference type="Pfam" id="PF00584">
    <property type="entry name" value="SecE"/>
    <property type="match status" value="1"/>
</dbReference>
<keyword evidence="3 9" id="KW-1003">Cell membrane</keyword>
<keyword evidence="11" id="KW-1185">Reference proteome</keyword>
<gene>
    <name evidence="9 10" type="primary">secE</name>
    <name evidence="10" type="ORF">MAF45_06755</name>
</gene>
<evidence type="ECO:0000256" key="5">
    <source>
        <dbReference type="ARBA" id="ARBA00022927"/>
    </source>
</evidence>
<keyword evidence="6 9" id="KW-1133">Transmembrane helix</keyword>
<name>A0ABS9MRB9_9BURK</name>
<dbReference type="Gene3D" id="1.20.5.1030">
    <property type="entry name" value="Preprotein translocase secy subunit"/>
    <property type="match status" value="1"/>
</dbReference>
<dbReference type="InterPro" id="IPR005807">
    <property type="entry name" value="SecE_bac"/>
</dbReference>
<dbReference type="HAMAP" id="MF_00422">
    <property type="entry name" value="SecE"/>
    <property type="match status" value="1"/>
</dbReference>
<dbReference type="NCBIfam" id="TIGR00964">
    <property type="entry name" value="secE_bact"/>
    <property type="match status" value="1"/>
</dbReference>
<accession>A0ABS9MRB9</accession>
<evidence type="ECO:0000256" key="9">
    <source>
        <dbReference type="HAMAP-Rule" id="MF_00422"/>
    </source>
</evidence>
<proteinExistence type="inferred from homology"/>
<evidence type="ECO:0000256" key="6">
    <source>
        <dbReference type="ARBA" id="ARBA00022989"/>
    </source>
</evidence>
<dbReference type="PRINTS" id="PR01650">
    <property type="entry name" value="SECETRNLCASE"/>
</dbReference>
<feature type="transmembrane region" description="Helical" evidence="9">
    <location>
        <begin position="20"/>
        <end position="40"/>
    </location>
</feature>
<keyword evidence="5 9" id="KW-0653">Protein transport</keyword>
<sequence length="131" mass="14440">MSNKAKIQQQEEESGKGLDLVLVTLAIIAALAGVLAFTFLSEQHLGVRLACLAAGLIVGLALAWFSPSGKRFIAYGRDSLDELRLVVWPTRRETLTSTGLVMGFVLIIAFFLFIMDKIIEWGIYDVLLKLI</sequence>
<protein>
    <recommendedName>
        <fullName evidence="9">Protein translocase subunit SecE</fullName>
    </recommendedName>
</protein>
<evidence type="ECO:0000256" key="1">
    <source>
        <dbReference type="ARBA" id="ARBA00004370"/>
    </source>
</evidence>
<keyword evidence="4 9" id="KW-0812">Transmembrane</keyword>
<evidence type="ECO:0000256" key="8">
    <source>
        <dbReference type="ARBA" id="ARBA00023136"/>
    </source>
</evidence>
<evidence type="ECO:0000313" key="11">
    <source>
        <dbReference type="Proteomes" id="UP001297600"/>
    </source>
</evidence>
<comment type="subcellular location">
    <subcellularLocation>
        <location evidence="1">Membrane</location>
    </subcellularLocation>
</comment>
<feature type="transmembrane region" description="Helical" evidence="9">
    <location>
        <begin position="94"/>
        <end position="115"/>
    </location>
</feature>
<evidence type="ECO:0000313" key="10">
    <source>
        <dbReference type="EMBL" id="MCG5031145.1"/>
    </source>
</evidence>
<evidence type="ECO:0000256" key="4">
    <source>
        <dbReference type="ARBA" id="ARBA00022692"/>
    </source>
</evidence>
<dbReference type="InterPro" id="IPR001901">
    <property type="entry name" value="Translocase_SecE/Sec61-g"/>
</dbReference>
<dbReference type="RefSeq" id="WP_237978827.1">
    <property type="nucleotide sequence ID" value="NZ_JAKNCT010000007.1"/>
</dbReference>
<keyword evidence="7 9" id="KW-0811">Translocation</keyword>
<keyword evidence="2 9" id="KW-0813">Transport</keyword>
<organism evidence="10 11">
    <name type="scientific">Mesosutterella porci</name>
    <dbReference type="NCBI Taxonomy" id="2915351"/>
    <lineage>
        <taxon>Bacteria</taxon>
        <taxon>Pseudomonadati</taxon>
        <taxon>Pseudomonadota</taxon>
        <taxon>Betaproteobacteria</taxon>
        <taxon>Burkholderiales</taxon>
        <taxon>Sutterellaceae</taxon>
        <taxon>Mesosutterella</taxon>
    </lineage>
</organism>
<dbReference type="InterPro" id="IPR038379">
    <property type="entry name" value="SecE_sf"/>
</dbReference>
<evidence type="ECO:0000256" key="7">
    <source>
        <dbReference type="ARBA" id="ARBA00023010"/>
    </source>
</evidence>
<dbReference type="PANTHER" id="PTHR33910:SF1">
    <property type="entry name" value="PROTEIN TRANSLOCASE SUBUNIT SECE"/>
    <property type="match status" value="1"/>
</dbReference>
<keyword evidence="8 9" id="KW-0472">Membrane</keyword>
<evidence type="ECO:0000256" key="2">
    <source>
        <dbReference type="ARBA" id="ARBA00022448"/>
    </source>
</evidence>
<comment type="caution">
    <text evidence="9">Lacks conserved residue(s) required for the propagation of feature annotation.</text>
</comment>
<comment type="similarity">
    <text evidence="9">Belongs to the SecE/SEC61-gamma family.</text>
</comment>